<name>A0A4Y7PVD7_9AGAM</name>
<reference evidence="1 2" key="1">
    <citation type="submission" date="2018-06" db="EMBL/GenBank/DDBJ databases">
        <title>A transcriptomic atlas of mushroom development highlights an independent origin of complex multicellularity.</title>
        <authorList>
            <consortium name="DOE Joint Genome Institute"/>
            <person name="Krizsan K."/>
            <person name="Almasi E."/>
            <person name="Merenyi Z."/>
            <person name="Sahu N."/>
            <person name="Viragh M."/>
            <person name="Koszo T."/>
            <person name="Mondo S."/>
            <person name="Kiss B."/>
            <person name="Balint B."/>
            <person name="Kues U."/>
            <person name="Barry K."/>
            <person name="Hegedus J.C."/>
            <person name="Henrissat B."/>
            <person name="Johnson J."/>
            <person name="Lipzen A."/>
            <person name="Ohm R."/>
            <person name="Nagy I."/>
            <person name="Pangilinan J."/>
            <person name="Yan J."/>
            <person name="Xiong Y."/>
            <person name="Grigoriev I.V."/>
            <person name="Hibbett D.S."/>
            <person name="Nagy L.G."/>
        </authorList>
    </citation>
    <scope>NUCLEOTIDE SEQUENCE [LARGE SCALE GENOMIC DNA]</scope>
    <source>
        <strain evidence="1 2">SZMC22713</strain>
    </source>
</reference>
<sequence>SFGDVLGTNYAPTLSERGVIATMIESMAEELSSLEKILLPLIAKREKLEEDILAHQVLLAPARRLLPELISEVFTHTFPDMLTLWTRQWGIRRAIRLQSFPRPRVDEMPLKLGRICRQWRHIALTTPSLWSKIRVPAGWDVRSLQGWIRRAGSCPLSFSV</sequence>
<feature type="non-terminal residue" evidence="1">
    <location>
        <position position="160"/>
    </location>
</feature>
<protein>
    <submittedName>
        <fullName evidence="1">Uncharacterized protein</fullName>
    </submittedName>
</protein>
<feature type="non-terminal residue" evidence="1">
    <location>
        <position position="1"/>
    </location>
</feature>
<proteinExistence type="predicted"/>
<dbReference type="Proteomes" id="UP000294933">
    <property type="component" value="Unassembled WGS sequence"/>
</dbReference>
<dbReference type="VEuPathDB" id="FungiDB:BD410DRAFT_708695"/>
<dbReference type="AlphaFoldDB" id="A0A4Y7PVD7"/>
<dbReference type="STRING" id="50990.A0A4Y7PVD7"/>
<evidence type="ECO:0000313" key="2">
    <source>
        <dbReference type="Proteomes" id="UP000294933"/>
    </source>
</evidence>
<gene>
    <name evidence="1" type="ORF">BD410DRAFT_708695</name>
</gene>
<dbReference type="OrthoDB" id="2269034at2759"/>
<accession>A0A4Y7PVD7</accession>
<keyword evidence="2" id="KW-1185">Reference proteome</keyword>
<evidence type="ECO:0000313" key="1">
    <source>
        <dbReference type="EMBL" id="TDL19021.1"/>
    </source>
</evidence>
<organism evidence="1 2">
    <name type="scientific">Rickenella mellea</name>
    <dbReference type="NCBI Taxonomy" id="50990"/>
    <lineage>
        <taxon>Eukaryota</taxon>
        <taxon>Fungi</taxon>
        <taxon>Dikarya</taxon>
        <taxon>Basidiomycota</taxon>
        <taxon>Agaricomycotina</taxon>
        <taxon>Agaricomycetes</taxon>
        <taxon>Hymenochaetales</taxon>
        <taxon>Rickenellaceae</taxon>
        <taxon>Rickenella</taxon>
    </lineage>
</organism>
<dbReference type="EMBL" id="ML170201">
    <property type="protein sequence ID" value="TDL19021.1"/>
    <property type="molecule type" value="Genomic_DNA"/>
</dbReference>